<proteinExistence type="predicted"/>
<dbReference type="GO" id="GO:0016020">
    <property type="term" value="C:membrane"/>
    <property type="evidence" value="ECO:0007669"/>
    <property type="project" value="UniProtKB-SubCell"/>
</dbReference>
<dbReference type="EMBL" id="MFDT01000072">
    <property type="protein sequence ID" value="OGE64241.1"/>
    <property type="molecule type" value="Genomic_DNA"/>
</dbReference>
<evidence type="ECO:0000313" key="6">
    <source>
        <dbReference type="EMBL" id="OGE64241.1"/>
    </source>
</evidence>
<dbReference type="InterPro" id="IPR032808">
    <property type="entry name" value="DoxX"/>
</dbReference>
<dbReference type="PANTHER" id="PTHR39157">
    <property type="entry name" value="INTEGRAL MEMBRANE PROTEIN-RELATED"/>
    <property type="match status" value="1"/>
</dbReference>
<reference evidence="6 7" key="1">
    <citation type="journal article" date="2016" name="Nat. Commun.">
        <title>Thousands of microbial genomes shed light on interconnected biogeochemical processes in an aquifer system.</title>
        <authorList>
            <person name="Anantharaman K."/>
            <person name="Brown C.T."/>
            <person name="Hug L.A."/>
            <person name="Sharon I."/>
            <person name="Castelle C.J."/>
            <person name="Probst A.J."/>
            <person name="Thomas B.C."/>
            <person name="Singh A."/>
            <person name="Wilkins M.J."/>
            <person name="Karaoz U."/>
            <person name="Brodie E.L."/>
            <person name="Williams K.H."/>
            <person name="Hubbard S.S."/>
            <person name="Banfield J.F."/>
        </authorList>
    </citation>
    <scope>NUCLEOTIDE SEQUENCE [LARGE SCALE GENOMIC DNA]</scope>
</reference>
<keyword evidence="2 5" id="KW-0812">Transmembrane</keyword>
<name>A0A1F5MFU7_9BACT</name>
<feature type="transmembrane region" description="Helical" evidence="5">
    <location>
        <begin position="46"/>
        <end position="68"/>
    </location>
</feature>
<protein>
    <submittedName>
        <fullName evidence="6">DoxX family protein</fullName>
    </submittedName>
</protein>
<dbReference type="AlphaFoldDB" id="A0A1F5MFU7"/>
<gene>
    <name evidence="6" type="ORF">A3I48_01740</name>
</gene>
<comment type="caution">
    <text evidence="6">The sequence shown here is derived from an EMBL/GenBank/DDBJ whole genome shotgun (WGS) entry which is preliminary data.</text>
</comment>
<feature type="transmembrane region" description="Helical" evidence="5">
    <location>
        <begin position="12"/>
        <end position="34"/>
    </location>
</feature>
<evidence type="ECO:0000256" key="4">
    <source>
        <dbReference type="ARBA" id="ARBA00023136"/>
    </source>
</evidence>
<keyword evidence="4 5" id="KW-0472">Membrane</keyword>
<sequence>MKNPVSQISEPPIAKLLFADTRFSILWFIVRLYVGYEWLLAGWGKIINPLWVGSGAGTAITGFVTGALKKTGGAHPDVYSWYGSFLKDFVIPHAVQFSYVVSFGELFVGIGLILGAFTGVAAFFGAFMNMNFLLAGTISINPLLFLLELFLILAWKVAGFIGLDRYILPFLGTPWAPGKLFKKT</sequence>
<comment type="subcellular location">
    <subcellularLocation>
        <location evidence="1">Membrane</location>
        <topology evidence="1">Multi-pass membrane protein</topology>
    </subcellularLocation>
</comment>
<evidence type="ECO:0000256" key="5">
    <source>
        <dbReference type="SAM" id="Phobius"/>
    </source>
</evidence>
<dbReference type="Proteomes" id="UP000178859">
    <property type="component" value="Unassembled WGS sequence"/>
</dbReference>
<accession>A0A1F5MFU7</accession>
<evidence type="ECO:0000256" key="2">
    <source>
        <dbReference type="ARBA" id="ARBA00022692"/>
    </source>
</evidence>
<feature type="transmembrane region" description="Helical" evidence="5">
    <location>
        <begin position="106"/>
        <end position="127"/>
    </location>
</feature>
<feature type="transmembrane region" description="Helical" evidence="5">
    <location>
        <begin position="133"/>
        <end position="155"/>
    </location>
</feature>
<organism evidence="6 7">
    <name type="scientific">Candidatus Daviesbacteria bacterium RIFCSPLOWO2_02_FULL_36_7</name>
    <dbReference type="NCBI Taxonomy" id="1797792"/>
    <lineage>
        <taxon>Bacteria</taxon>
        <taxon>Candidatus Daviesiibacteriota</taxon>
    </lineage>
</organism>
<dbReference type="PANTHER" id="PTHR39157:SF1">
    <property type="entry name" value="DOXX FAMILY PROTEIN"/>
    <property type="match status" value="1"/>
</dbReference>
<keyword evidence="3 5" id="KW-1133">Transmembrane helix</keyword>
<evidence type="ECO:0000313" key="7">
    <source>
        <dbReference type="Proteomes" id="UP000178859"/>
    </source>
</evidence>
<evidence type="ECO:0000256" key="3">
    <source>
        <dbReference type="ARBA" id="ARBA00022989"/>
    </source>
</evidence>
<dbReference type="Pfam" id="PF07681">
    <property type="entry name" value="DoxX"/>
    <property type="match status" value="1"/>
</dbReference>
<evidence type="ECO:0000256" key="1">
    <source>
        <dbReference type="ARBA" id="ARBA00004141"/>
    </source>
</evidence>